<evidence type="ECO:0000313" key="14">
    <source>
        <dbReference type="EMBL" id="SVA19502.1"/>
    </source>
</evidence>
<evidence type="ECO:0000256" key="2">
    <source>
        <dbReference type="ARBA" id="ARBA00004496"/>
    </source>
</evidence>
<dbReference type="PROSITE" id="PS00856">
    <property type="entry name" value="GUANYLATE_KINASE_1"/>
    <property type="match status" value="1"/>
</dbReference>
<sequence>MTDPSTPAAGLYIFSAPSGGGKTSLARALAKDCVDVSISISHTTRSRRSGEKDGQDYFFVNCATFKKMIEQGDFLEYARVFDHYYGTSRSPVGKALAAGQKVILDIDWQGARKVRRAAPGSVSVFFLPPSVEVLAERLAGRGRDSEDEIDYRMERAISEMGHFDEYDYVLINDRFEDTVAELKQLVFEGQKPTSVNRLDPAALVKSAENVRLKKQDSADS</sequence>
<dbReference type="FunFam" id="3.30.63.10:FF:000005">
    <property type="entry name" value="Guanylate kinase"/>
    <property type="match status" value="1"/>
</dbReference>
<keyword evidence="6" id="KW-0963">Cytoplasm</keyword>
<dbReference type="SMART" id="SM00072">
    <property type="entry name" value="GuKc"/>
    <property type="match status" value="1"/>
</dbReference>
<dbReference type="PANTHER" id="PTHR23117:SF13">
    <property type="entry name" value="GUANYLATE KINASE"/>
    <property type="match status" value="1"/>
</dbReference>
<evidence type="ECO:0000256" key="12">
    <source>
        <dbReference type="ARBA" id="ARBA00048594"/>
    </source>
</evidence>
<dbReference type="Gene3D" id="3.30.63.10">
    <property type="entry name" value="Guanylate Kinase phosphate binding domain"/>
    <property type="match status" value="1"/>
</dbReference>
<proteinExistence type="inferred from homology"/>
<dbReference type="PROSITE" id="PS50052">
    <property type="entry name" value="GUANYLATE_KINASE_2"/>
    <property type="match status" value="1"/>
</dbReference>
<dbReference type="InterPro" id="IPR017665">
    <property type="entry name" value="Guanylate_kinase"/>
</dbReference>
<accession>A0A381TTX5</accession>
<evidence type="ECO:0000256" key="10">
    <source>
        <dbReference type="ARBA" id="ARBA00022840"/>
    </source>
</evidence>
<feature type="domain" description="Guanylate kinase-like" evidence="13">
    <location>
        <begin position="9"/>
        <end position="187"/>
    </location>
</feature>
<name>A0A381TTX5_9ZZZZ</name>
<evidence type="ECO:0000256" key="4">
    <source>
        <dbReference type="ARBA" id="ARBA00012961"/>
    </source>
</evidence>
<dbReference type="CDD" id="cd00071">
    <property type="entry name" value="GMPK"/>
    <property type="match status" value="1"/>
</dbReference>
<dbReference type="InterPro" id="IPR020590">
    <property type="entry name" value="Guanylate_kinase_CS"/>
</dbReference>
<dbReference type="Gene3D" id="3.40.50.300">
    <property type="entry name" value="P-loop containing nucleotide triphosphate hydrolases"/>
    <property type="match status" value="1"/>
</dbReference>
<evidence type="ECO:0000256" key="5">
    <source>
        <dbReference type="ARBA" id="ARBA00016296"/>
    </source>
</evidence>
<keyword evidence="9" id="KW-0418">Kinase</keyword>
<reference evidence="14" key="1">
    <citation type="submission" date="2018-05" db="EMBL/GenBank/DDBJ databases">
        <authorList>
            <person name="Lanie J.A."/>
            <person name="Ng W.-L."/>
            <person name="Kazmierczak K.M."/>
            <person name="Andrzejewski T.M."/>
            <person name="Davidsen T.M."/>
            <person name="Wayne K.J."/>
            <person name="Tettelin H."/>
            <person name="Glass J.I."/>
            <person name="Rusch D."/>
            <person name="Podicherti R."/>
            <person name="Tsui H.-C.T."/>
            <person name="Winkler M.E."/>
        </authorList>
    </citation>
    <scope>NUCLEOTIDE SEQUENCE</scope>
</reference>
<dbReference type="InterPro" id="IPR008145">
    <property type="entry name" value="GK/Ca_channel_bsu"/>
</dbReference>
<dbReference type="GO" id="GO:0005524">
    <property type="term" value="F:ATP binding"/>
    <property type="evidence" value="ECO:0007669"/>
    <property type="project" value="UniProtKB-KW"/>
</dbReference>
<keyword evidence="10" id="KW-0067">ATP-binding</keyword>
<dbReference type="InterPro" id="IPR008144">
    <property type="entry name" value="Guanylate_kin-like_dom"/>
</dbReference>
<evidence type="ECO:0000256" key="11">
    <source>
        <dbReference type="ARBA" id="ARBA00030128"/>
    </source>
</evidence>
<dbReference type="InterPro" id="IPR027417">
    <property type="entry name" value="P-loop_NTPase"/>
</dbReference>
<comment type="similarity">
    <text evidence="3">Belongs to the guanylate kinase family.</text>
</comment>
<dbReference type="HAMAP" id="MF_00328">
    <property type="entry name" value="Guanylate_kinase"/>
    <property type="match status" value="1"/>
</dbReference>
<dbReference type="PANTHER" id="PTHR23117">
    <property type="entry name" value="GUANYLATE KINASE-RELATED"/>
    <property type="match status" value="1"/>
</dbReference>
<evidence type="ECO:0000256" key="3">
    <source>
        <dbReference type="ARBA" id="ARBA00005790"/>
    </source>
</evidence>
<dbReference type="GO" id="GO:0005829">
    <property type="term" value="C:cytosol"/>
    <property type="evidence" value="ECO:0007669"/>
    <property type="project" value="TreeGrafter"/>
</dbReference>
<evidence type="ECO:0000256" key="6">
    <source>
        <dbReference type="ARBA" id="ARBA00022490"/>
    </source>
</evidence>
<dbReference type="SUPFAM" id="SSF52540">
    <property type="entry name" value="P-loop containing nucleoside triphosphate hydrolases"/>
    <property type="match status" value="1"/>
</dbReference>
<evidence type="ECO:0000256" key="7">
    <source>
        <dbReference type="ARBA" id="ARBA00022679"/>
    </source>
</evidence>
<organism evidence="14">
    <name type="scientific">marine metagenome</name>
    <dbReference type="NCBI Taxonomy" id="408172"/>
    <lineage>
        <taxon>unclassified sequences</taxon>
        <taxon>metagenomes</taxon>
        <taxon>ecological metagenomes</taxon>
    </lineage>
</organism>
<dbReference type="Pfam" id="PF00625">
    <property type="entry name" value="Guanylate_kin"/>
    <property type="match status" value="1"/>
</dbReference>
<keyword evidence="7" id="KW-0808">Transferase</keyword>
<evidence type="ECO:0000259" key="13">
    <source>
        <dbReference type="PROSITE" id="PS50052"/>
    </source>
</evidence>
<dbReference type="EMBL" id="UINC01005162">
    <property type="protein sequence ID" value="SVA19502.1"/>
    <property type="molecule type" value="Genomic_DNA"/>
</dbReference>
<dbReference type="GO" id="GO:0004385">
    <property type="term" value="F:GMP kinase activity"/>
    <property type="evidence" value="ECO:0007669"/>
    <property type="project" value="UniProtKB-EC"/>
</dbReference>
<comment type="function">
    <text evidence="1">Essential for recycling GMP and indirectly, cGMP.</text>
</comment>
<dbReference type="NCBIfam" id="TIGR03263">
    <property type="entry name" value="guanyl_kin"/>
    <property type="match status" value="1"/>
</dbReference>
<evidence type="ECO:0000256" key="1">
    <source>
        <dbReference type="ARBA" id="ARBA00003531"/>
    </source>
</evidence>
<dbReference type="EC" id="2.7.4.8" evidence="4"/>
<evidence type="ECO:0000256" key="9">
    <source>
        <dbReference type="ARBA" id="ARBA00022777"/>
    </source>
</evidence>
<evidence type="ECO:0000256" key="8">
    <source>
        <dbReference type="ARBA" id="ARBA00022741"/>
    </source>
</evidence>
<comment type="catalytic activity">
    <reaction evidence="12">
        <text>GMP + ATP = GDP + ADP</text>
        <dbReference type="Rhea" id="RHEA:20780"/>
        <dbReference type="ChEBI" id="CHEBI:30616"/>
        <dbReference type="ChEBI" id="CHEBI:58115"/>
        <dbReference type="ChEBI" id="CHEBI:58189"/>
        <dbReference type="ChEBI" id="CHEBI:456216"/>
        <dbReference type="EC" id="2.7.4.8"/>
    </reaction>
</comment>
<dbReference type="AlphaFoldDB" id="A0A381TTX5"/>
<comment type="subcellular location">
    <subcellularLocation>
        <location evidence="2">Cytoplasm</location>
    </subcellularLocation>
</comment>
<gene>
    <name evidence="14" type="ORF">METZ01_LOCUS72356</name>
</gene>
<protein>
    <recommendedName>
        <fullName evidence="5">Guanylate kinase</fullName>
        <ecNumber evidence="4">2.7.4.8</ecNumber>
    </recommendedName>
    <alternativeName>
        <fullName evidence="11">GMP kinase</fullName>
    </alternativeName>
</protein>
<keyword evidence="8" id="KW-0547">Nucleotide-binding</keyword>